<evidence type="ECO:0000256" key="1">
    <source>
        <dbReference type="ARBA" id="ARBA00023027"/>
    </source>
</evidence>
<reference evidence="3 4" key="1">
    <citation type="journal article" date="2023" name="ISME J.">
        <title>Cultivation and genomic characterization of novel and ubiquitous marine nitrite-oxidizing bacteria from the Nitrospirales.</title>
        <authorList>
            <person name="Mueller A.J."/>
            <person name="Daebeler A."/>
            <person name="Herbold C.W."/>
            <person name="Kirkegaard R.H."/>
            <person name="Daims H."/>
        </authorList>
    </citation>
    <scope>NUCLEOTIDE SEQUENCE [LARGE SCALE GENOMIC DNA]</scope>
    <source>
        <strain evidence="3 4">EB</strain>
    </source>
</reference>
<proteinExistence type="predicted"/>
<dbReference type="InterPro" id="IPR001509">
    <property type="entry name" value="Epimerase_deHydtase"/>
</dbReference>
<dbReference type="PANTHER" id="PTHR43574">
    <property type="entry name" value="EPIMERASE-RELATED"/>
    <property type="match status" value="1"/>
</dbReference>
<dbReference type="GO" id="GO:0008446">
    <property type="term" value="F:GDP-mannose 4,6-dehydratase activity"/>
    <property type="evidence" value="ECO:0007669"/>
    <property type="project" value="UniProtKB-EC"/>
</dbReference>
<comment type="caution">
    <text evidence="3">The sequence shown here is derived from an EMBL/GenBank/DDBJ whole genome shotgun (WGS) entry which is preliminary data.</text>
</comment>
<evidence type="ECO:0000313" key="3">
    <source>
        <dbReference type="EMBL" id="MDT7043965.1"/>
    </source>
</evidence>
<sequence>MSKTILVTGAAGFIGSNASQILASRGDRVVGLDNLNDYYDPARKRANLEEVRQALAHTGQGDGFTFVEGDIRDQNLVAELFSAHSFDAVVHLAAMAGVRVSIENPHIYYDVNVTGTLNLVEASVGRFGGKAIGQKKPDSLPTFVFASTSSAYGNTKQIPFVENDPSDKPLAPYAASKRAGELLGYSYHYLYGLPFTALRFFTVYGPRGRPDMMAYKVLDNIFTGREVPLYNSGQMHRDWTYVTDIVQGIVGAVDRPLGYEIINLGRGEPVLLAEFVKTIEELAGKPAHLIPTPMVDADIAYTFADITKARDLLGYDPKLSVGQGVRQFWDWYQKTILSPS</sequence>
<dbReference type="Proteomes" id="UP001250932">
    <property type="component" value="Unassembled WGS sequence"/>
</dbReference>
<dbReference type="PRINTS" id="PR01713">
    <property type="entry name" value="NUCEPIMERASE"/>
</dbReference>
<feature type="domain" description="NAD-dependent epimerase/dehydratase" evidence="2">
    <location>
        <begin position="5"/>
        <end position="265"/>
    </location>
</feature>
<organism evidence="3 4">
    <name type="scientific">Candidatus Nitronereus thalassa</name>
    <dbReference type="NCBI Taxonomy" id="3020898"/>
    <lineage>
        <taxon>Bacteria</taxon>
        <taxon>Pseudomonadati</taxon>
        <taxon>Nitrospirota</taxon>
        <taxon>Nitrospiria</taxon>
        <taxon>Nitrospirales</taxon>
        <taxon>Nitrospiraceae</taxon>
        <taxon>Candidatus Nitronereus</taxon>
    </lineage>
</organism>
<accession>A0ABU3KC14</accession>
<gene>
    <name evidence="3" type="ORF">PPG34_16560</name>
</gene>
<keyword evidence="4" id="KW-1185">Reference proteome</keyword>
<evidence type="ECO:0000259" key="2">
    <source>
        <dbReference type="Pfam" id="PF01370"/>
    </source>
</evidence>
<name>A0ABU3KC14_9BACT</name>
<dbReference type="EMBL" id="JAQOUE010000002">
    <property type="protein sequence ID" value="MDT7043965.1"/>
    <property type="molecule type" value="Genomic_DNA"/>
</dbReference>
<evidence type="ECO:0000313" key="4">
    <source>
        <dbReference type="Proteomes" id="UP001250932"/>
    </source>
</evidence>
<protein>
    <submittedName>
        <fullName evidence="3">GDP-mannose 4,6-dehydratase</fullName>
        <ecNumber evidence="3">4.2.1.47</ecNumber>
    </submittedName>
</protein>
<dbReference type="EC" id="4.2.1.47" evidence="3"/>
<dbReference type="Gene3D" id="3.40.50.720">
    <property type="entry name" value="NAD(P)-binding Rossmann-like Domain"/>
    <property type="match status" value="1"/>
</dbReference>
<dbReference type="SUPFAM" id="SSF51735">
    <property type="entry name" value="NAD(P)-binding Rossmann-fold domains"/>
    <property type="match status" value="1"/>
</dbReference>
<dbReference type="Pfam" id="PF01370">
    <property type="entry name" value="Epimerase"/>
    <property type="match status" value="1"/>
</dbReference>
<keyword evidence="3" id="KW-0456">Lyase</keyword>
<dbReference type="InterPro" id="IPR036291">
    <property type="entry name" value="NAD(P)-bd_dom_sf"/>
</dbReference>
<dbReference type="RefSeq" id="WP_313834551.1">
    <property type="nucleotide sequence ID" value="NZ_JAQOUE010000002.1"/>
</dbReference>
<keyword evidence="1" id="KW-0520">NAD</keyword>